<dbReference type="eggNOG" id="ENOG502ZTM2">
    <property type="taxonomic scope" value="Bacteria"/>
</dbReference>
<evidence type="ECO:0000313" key="1">
    <source>
        <dbReference type="EMBL" id="KDA03375.1"/>
    </source>
</evidence>
<protein>
    <submittedName>
        <fullName evidence="1">Uncharacterized protein</fullName>
    </submittedName>
</protein>
<organism evidence="1 2">
    <name type="scientific">Hyphomonas oceanitis SCH89</name>
    <dbReference type="NCBI Taxonomy" id="1280953"/>
    <lineage>
        <taxon>Bacteria</taxon>
        <taxon>Pseudomonadati</taxon>
        <taxon>Pseudomonadota</taxon>
        <taxon>Alphaproteobacteria</taxon>
        <taxon>Hyphomonadales</taxon>
        <taxon>Hyphomonadaceae</taxon>
        <taxon>Hyphomonas</taxon>
    </lineage>
</organism>
<sequence length="174" mass="19764">MSRFEELIATVETYEALAAENYNRIRSLAEEMRAGLCNYIGAPDGICVHLVPPQGAFEPKAHGDQAFSMPPRGFRPLAPIAFGLAVRVSKQADWMRVTMECRKVGDVFIIHIEDGAEYEFRLPLKDKDPEPFYDHVYSHVLNWFAENIERYKVGDYGTREIGFDFADDIKAQSA</sequence>
<dbReference type="OrthoDB" id="7630099at2"/>
<keyword evidence="2" id="KW-1185">Reference proteome</keyword>
<dbReference type="Proteomes" id="UP000024942">
    <property type="component" value="Unassembled WGS sequence"/>
</dbReference>
<gene>
    <name evidence="1" type="ORF">HOC_05818</name>
</gene>
<dbReference type="RefSeq" id="WP_035536653.1">
    <property type="nucleotide sequence ID" value="NZ_ARYL01000006.1"/>
</dbReference>
<evidence type="ECO:0000313" key="2">
    <source>
        <dbReference type="Proteomes" id="UP000024942"/>
    </source>
</evidence>
<name>A0A059GA12_9PROT</name>
<proteinExistence type="predicted"/>
<dbReference type="PATRIC" id="fig|1280953.3.peg.1172"/>
<dbReference type="EMBL" id="ARYL01000006">
    <property type="protein sequence ID" value="KDA03375.1"/>
    <property type="molecule type" value="Genomic_DNA"/>
</dbReference>
<reference evidence="1 2" key="1">
    <citation type="journal article" date="2014" name="Antonie Van Leeuwenhoek">
        <title>Hyphomonas beringensis sp. nov. and Hyphomonas chukchiensis sp. nov., isolated from surface seawater of the Bering Sea and Chukchi Sea.</title>
        <authorList>
            <person name="Li C."/>
            <person name="Lai Q."/>
            <person name="Li G."/>
            <person name="Dong C."/>
            <person name="Wang J."/>
            <person name="Liao Y."/>
            <person name="Shao Z."/>
        </authorList>
    </citation>
    <scope>NUCLEOTIDE SEQUENCE [LARGE SCALE GENOMIC DNA]</scope>
    <source>
        <strain evidence="1 2">SCH89</strain>
    </source>
</reference>
<dbReference type="STRING" id="1280953.HOC_05818"/>
<accession>A0A059GA12</accession>
<comment type="caution">
    <text evidence="1">The sequence shown here is derived from an EMBL/GenBank/DDBJ whole genome shotgun (WGS) entry which is preliminary data.</text>
</comment>
<dbReference type="AlphaFoldDB" id="A0A059GA12"/>